<reference evidence="1 2" key="1">
    <citation type="submission" date="2015-01" db="EMBL/GenBank/DDBJ databases">
        <title>Genome Sequencing of Rickettsiales /home/snadendla/prok_pipe/test/illegal_ec_num.txt.</title>
        <authorList>
            <person name="Daugherty S.C."/>
            <person name="Su Q."/>
            <person name="Abolude K."/>
            <person name="Beier-Sexton M."/>
            <person name="Carlyon J.A."/>
            <person name="Carter R."/>
            <person name="Day N.P."/>
            <person name="Dumler S.J."/>
            <person name="Dyachenko V."/>
            <person name="Godinez A."/>
            <person name="Kurtti T.J."/>
            <person name="Lichay M."/>
            <person name="Mullins K.E."/>
            <person name="Ott S."/>
            <person name="Pappas-Brown V."/>
            <person name="Paris D.H."/>
            <person name="Patel P."/>
            <person name="Richards A.L."/>
            <person name="Sadzewicz L."/>
            <person name="Sears K."/>
            <person name="Seidman D."/>
            <person name="Sengamalay N."/>
            <person name="Stenos J."/>
            <person name="Tallon L.J."/>
            <person name="Vincent G."/>
            <person name="Fraser C.M."/>
            <person name="Munderloh U."/>
            <person name="Dunning-Hotopp J.C."/>
        </authorList>
    </citation>
    <scope>NUCLEOTIDE SEQUENCE [LARGE SCALE GENOMIC DNA]</scope>
    <source>
        <strain evidence="1 2">T170-B</strain>
    </source>
</reference>
<evidence type="ECO:0000313" key="1">
    <source>
        <dbReference type="EMBL" id="KJW04001.1"/>
    </source>
</evidence>
<dbReference type="Proteomes" id="UP000033736">
    <property type="component" value="Unassembled WGS sequence"/>
</dbReference>
<dbReference type="AlphaFoldDB" id="A0A0F3RDB6"/>
<sequence length="84" mass="9950">MPQLKIGIFKIHKYCKNIKTTTQSNANYPLKKKTTEKKLNPTVKYINMIPTKIFGHRILNFLEQIMTHNYKSSILDYIYIVNKC</sequence>
<organism evidence="1 2">
    <name type="scientific">Rickettsia argasii T170-B</name>
    <dbReference type="NCBI Taxonomy" id="1268837"/>
    <lineage>
        <taxon>Bacteria</taxon>
        <taxon>Pseudomonadati</taxon>
        <taxon>Pseudomonadota</taxon>
        <taxon>Alphaproteobacteria</taxon>
        <taxon>Rickettsiales</taxon>
        <taxon>Rickettsiaceae</taxon>
        <taxon>Rickettsieae</taxon>
        <taxon>Rickettsia</taxon>
        <taxon>spotted fever group</taxon>
    </lineage>
</organism>
<dbReference type="EMBL" id="LAOQ01000007">
    <property type="protein sequence ID" value="KJW04001.1"/>
    <property type="molecule type" value="Genomic_DNA"/>
</dbReference>
<proteinExistence type="predicted"/>
<accession>A0A0F3RDB6</accession>
<name>A0A0F3RDB6_9RICK</name>
<evidence type="ECO:0000313" key="2">
    <source>
        <dbReference type="Proteomes" id="UP000033736"/>
    </source>
</evidence>
<keyword evidence="2" id="KW-1185">Reference proteome</keyword>
<protein>
    <submittedName>
        <fullName evidence="1">Uncharacterized protein</fullName>
    </submittedName>
</protein>
<gene>
    <name evidence="1" type="ORF">RAT170B_1528</name>
</gene>
<comment type="caution">
    <text evidence="1">The sequence shown here is derived from an EMBL/GenBank/DDBJ whole genome shotgun (WGS) entry which is preliminary data.</text>
</comment>
<dbReference type="PATRIC" id="fig|1268837.3.peg.1758"/>